<evidence type="ECO:0000256" key="2">
    <source>
        <dbReference type="ARBA" id="ARBA00022679"/>
    </source>
</evidence>
<keyword evidence="2 6" id="KW-0808">Transferase</keyword>
<dbReference type="Proteomes" id="UP000016630">
    <property type="component" value="Unassembled WGS sequence"/>
</dbReference>
<evidence type="ECO:0000256" key="4">
    <source>
        <dbReference type="ARBA" id="ARBA00022747"/>
    </source>
</evidence>
<evidence type="ECO:0000313" key="10">
    <source>
        <dbReference type="Proteomes" id="UP000016630"/>
    </source>
</evidence>
<sequence>MTHGALFAGLNVLGLAFKQLGVETLWCSETDSFCRELLNKNFPKTRQYGDIRAIENLPYVDIISGGFPCQDISGAGPGHGIRGARSSLWFAMSNVVSKARPKYIIIENSPMLVKRGLEHVLFDLAEIGYDAEWRCLRASDFGYPHKRERLFLVAYPDSFRCLAQAHKARVFSQEIPETSKRELVRAVSGEIRNKANSEILRDDDGTPFVLDRIKALGNAIVYDVALYVARSVLSFHSVLHSNLPQ</sequence>
<dbReference type="PANTHER" id="PTHR10629:SF52">
    <property type="entry name" value="DNA (CYTOSINE-5)-METHYLTRANSFERASE 1"/>
    <property type="match status" value="1"/>
</dbReference>
<protein>
    <recommendedName>
        <fullName evidence="8">Cytosine-specific methyltransferase</fullName>
        <ecNumber evidence="8">2.1.1.37</ecNumber>
    </recommendedName>
</protein>
<dbReference type="PRINTS" id="PR00105">
    <property type="entry name" value="C5METTRFRASE"/>
</dbReference>
<comment type="caution">
    <text evidence="9">The sequence shown here is derived from an EMBL/GenBank/DDBJ whole genome shotgun (WGS) entry which is preliminary data.</text>
</comment>
<dbReference type="GO" id="GO:0003886">
    <property type="term" value="F:DNA (cytosine-5-)-methyltransferase activity"/>
    <property type="evidence" value="ECO:0007669"/>
    <property type="project" value="UniProtKB-EC"/>
</dbReference>
<feature type="active site" evidence="6">
    <location>
        <position position="69"/>
    </location>
</feature>
<dbReference type="EC" id="2.1.1.37" evidence="8"/>
<dbReference type="InterPro" id="IPR050390">
    <property type="entry name" value="C5-Methyltransferase"/>
</dbReference>
<dbReference type="HOGENOM" id="CLU_006958_5_1_10"/>
<dbReference type="AlphaFoldDB" id="A0A0E2LMY5"/>
<name>A0A0E2LMY5_PORGN</name>
<dbReference type="GO" id="GO:0044027">
    <property type="term" value="P:negative regulation of gene expression via chromosomal CpG island methylation"/>
    <property type="evidence" value="ECO:0007669"/>
    <property type="project" value="TreeGrafter"/>
</dbReference>
<evidence type="ECO:0000256" key="3">
    <source>
        <dbReference type="ARBA" id="ARBA00022691"/>
    </source>
</evidence>
<evidence type="ECO:0000256" key="5">
    <source>
        <dbReference type="ARBA" id="ARBA00047422"/>
    </source>
</evidence>
<evidence type="ECO:0000256" key="1">
    <source>
        <dbReference type="ARBA" id="ARBA00022603"/>
    </source>
</evidence>
<dbReference type="GO" id="GO:0009307">
    <property type="term" value="P:DNA restriction-modification system"/>
    <property type="evidence" value="ECO:0007669"/>
    <property type="project" value="UniProtKB-KW"/>
</dbReference>
<reference evidence="9 10" key="1">
    <citation type="submission" date="2013-06" db="EMBL/GenBank/DDBJ databases">
        <authorList>
            <person name="Weinstock G."/>
            <person name="Sodergren E."/>
            <person name="Lobos E.A."/>
            <person name="Fulton L."/>
            <person name="Fulton R."/>
            <person name="Courtney L."/>
            <person name="Fronick C."/>
            <person name="O'Laughlin M."/>
            <person name="Godfrey J."/>
            <person name="Wilson R.M."/>
            <person name="Miner T."/>
            <person name="Farmer C."/>
            <person name="Delehaunty K."/>
            <person name="Cordes M."/>
            <person name="Minx P."/>
            <person name="Tomlinson C."/>
            <person name="Chen J."/>
            <person name="Wollam A."/>
            <person name="Pepin K.H."/>
            <person name="Bhonagiri V."/>
            <person name="Zhang X."/>
            <person name="Warren W."/>
            <person name="Mitreva M."/>
            <person name="Mardis E.R."/>
            <person name="Wilson R.K."/>
        </authorList>
    </citation>
    <scope>NUCLEOTIDE SEQUENCE [LARGE SCALE GENOMIC DNA]</scope>
    <source>
        <strain evidence="9 10">F0570</strain>
    </source>
</reference>
<dbReference type="EMBL" id="AWUW01000157">
    <property type="protein sequence ID" value="ERJ63662.1"/>
    <property type="molecule type" value="Genomic_DNA"/>
</dbReference>
<gene>
    <name evidence="9" type="ORF">HMPREF1555_02319</name>
</gene>
<dbReference type="Gene3D" id="3.40.50.150">
    <property type="entry name" value="Vaccinia Virus protein VP39"/>
    <property type="match status" value="1"/>
</dbReference>
<dbReference type="Pfam" id="PF00145">
    <property type="entry name" value="DNA_methylase"/>
    <property type="match status" value="1"/>
</dbReference>
<dbReference type="GO" id="GO:0032259">
    <property type="term" value="P:methylation"/>
    <property type="evidence" value="ECO:0007669"/>
    <property type="project" value="UniProtKB-KW"/>
</dbReference>
<dbReference type="PROSITE" id="PS00094">
    <property type="entry name" value="C5_MTASE_1"/>
    <property type="match status" value="1"/>
</dbReference>
<dbReference type="SUPFAM" id="SSF53335">
    <property type="entry name" value="S-adenosyl-L-methionine-dependent methyltransferases"/>
    <property type="match status" value="1"/>
</dbReference>
<dbReference type="NCBIfam" id="TIGR00675">
    <property type="entry name" value="dcm"/>
    <property type="match status" value="1"/>
</dbReference>
<dbReference type="InterPro" id="IPR029063">
    <property type="entry name" value="SAM-dependent_MTases_sf"/>
</dbReference>
<proteinExistence type="inferred from homology"/>
<evidence type="ECO:0000313" key="9">
    <source>
        <dbReference type="EMBL" id="ERJ63662.1"/>
    </source>
</evidence>
<keyword evidence="3 6" id="KW-0949">S-adenosyl-L-methionine</keyword>
<dbReference type="PROSITE" id="PS51679">
    <property type="entry name" value="SAM_MT_C5"/>
    <property type="match status" value="1"/>
</dbReference>
<evidence type="ECO:0000256" key="8">
    <source>
        <dbReference type="RuleBase" id="RU000417"/>
    </source>
</evidence>
<dbReference type="RefSeq" id="WP_021664955.1">
    <property type="nucleotide sequence ID" value="NZ_KI259111.1"/>
</dbReference>
<accession>A0A0E2LMY5</accession>
<dbReference type="InterPro" id="IPR018117">
    <property type="entry name" value="C5_DNA_meth_AS"/>
</dbReference>
<comment type="similarity">
    <text evidence="6 7">Belongs to the class I-like SAM-binding methyltransferase superfamily. C5-methyltransferase family.</text>
</comment>
<evidence type="ECO:0000256" key="6">
    <source>
        <dbReference type="PROSITE-ProRule" id="PRU01016"/>
    </source>
</evidence>
<comment type="catalytic activity">
    <reaction evidence="5 8">
        <text>a 2'-deoxycytidine in DNA + S-adenosyl-L-methionine = a 5-methyl-2'-deoxycytidine in DNA + S-adenosyl-L-homocysteine + H(+)</text>
        <dbReference type="Rhea" id="RHEA:13681"/>
        <dbReference type="Rhea" id="RHEA-COMP:11369"/>
        <dbReference type="Rhea" id="RHEA-COMP:11370"/>
        <dbReference type="ChEBI" id="CHEBI:15378"/>
        <dbReference type="ChEBI" id="CHEBI:57856"/>
        <dbReference type="ChEBI" id="CHEBI:59789"/>
        <dbReference type="ChEBI" id="CHEBI:85452"/>
        <dbReference type="ChEBI" id="CHEBI:85454"/>
        <dbReference type="EC" id="2.1.1.37"/>
    </reaction>
</comment>
<dbReference type="InterPro" id="IPR001525">
    <property type="entry name" value="C5_MeTfrase"/>
</dbReference>
<keyword evidence="4" id="KW-0680">Restriction system</keyword>
<evidence type="ECO:0000256" key="7">
    <source>
        <dbReference type="RuleBase" id="RU000416"/>
    </source>
</evidence>
<organism evidence="9 10">
    <name type="scientific">Porphyromonas gingivalis F0570</name>
    <dbReference type="NCBI Taxonomy" id="1227271"/>
    <lineage>
        <taxon>Bacteria</taxon>
        <taxon>Pseudomonadati</taxon>
        <taxon>Bacteroidota</taxon>
        <taxon>Bacteroidia</taxon>
        <taxon>Bacteroidales</taxon>
        <taxon>Porphyromonadaceae</taxon>
        <taxon>Porphyromonas</taxon>
    </lineage>
</organism>
<dbReference type="GO" id="GO:0003677">
    <property type="term" value="F:DNA binding"/>
    <property type="evidence" value="ECO:0007669"/>
    <property type="project" value="TreeGrafter"/>
</dbReference>
<keyword evidence="1 6" id="KW-0489">Methyltransferase</keyword>
<dbReference type="PATRIC" id="fig|1227271.3.peg.2034"/>
<dbReference type="PANTHER" id="PTHR10629">
    <property type="entry name" value="CYTOSINE-SPECIFIC METHYLTRANSFERASE"/>
    <property type="match status" value="1"/>
</dbReference>